<dbReference type="Proteomes" id="UP000301751">
    <property type="component" value="Unassembled WGS sequence"/>
</dbReference>
<proteinExistence type="predicted"/>
<name>A0A480AXL1_9BURK</name>
<dbReference type="AlphaFoldDB" id="A0A480AXL1"/>
<gene>
    <name evidence="1" type="ORF">AQPW35_47270</name>
</gene>
<comment type="caution">
    <text evidence="1">The sequence shown here is derived from an EMBL/GenBank/DDBJ whole genome shotgun (WGS) entry which is preliminary data.</text>
</comment>
<reference evidence="2" key="1">
    <citation type="submission" date="2019-03" db="EMBL/GenBank/DDBJ databases">
        <title>Aquabacterium pictum sp.nov., the first bacteriochlorophyll a-containing freshwater bacterium in the genus Aquabacterium of the class Betaproteobacteria.</title>
        <authorList>
            <person name="Hirose S."/>
            <person name="Tank M."/>
            <person name="Hara E."/>
            <person name="Tamaki H."/>
            <person name="Takaichi S."/>
            <person name="Haruta S."/>
            <person name="Hanada S."/>
        </authorList>
    </citation>
    <scope>NUCLEOTIDE SEQUENCE [LARGE SCALE GENOMIC DNA]</scope>
    <source>
        <strain evidence="2">W35</strain>
    </source>
</reference>
<evidence type="ECO:0000313" key="2">
    <source>
        <dbReference type="Proteomes" id="UP000301751"/>
    </source>
</evidence>
<evidence type="ECO:0000313" key="1">
    <source>
        <dbReference type="EMBL" id="GCL65646.1"/>
    </source>
</evidence>
<dbReference type="RefSeq" id="WP_137735344.1">
    <property type="nucleotide sequence ID" value="NZ_BJCL01000018.1"/>
</dbReference>
<dbReference type="EMBL" id="BJCL01000018">
    <property type="protein sequence ID" value="GCL65646.1"/>
    <property type="molecule type" value="Genomic_DNA"/>
</dbReference>
<organism evidence="1 2">
    <name type="scientific">Pseudaquabacterium pictum</name>
    <dbReference type="NCBI Taxonomy" id="2315236"/>
    <lineage>
        <taxon>Bacteria</taxon>
        <taxon>Pseudomonadati</taxon>
        <taxon>Pseudomonadota</taxon>
        <taxon>Betaproteobacteria</taxon>
        <taxon>Burkholderiales</taxon>
        <taxon>Sphaerotilaceae</taxon>
        <taxon>Pseudaquabacterium</taxon>
    </lineage>
</organism>
<accession>A0A480AXL1</accession>
<sequence>MHIQRTTYLSFWDVELGNLPTGVFRQRDLSTAEARDILRGARISKSLICVSRKDLGAPYETRARQRHEELCALLREHADIEMQLRDFFGELCVNPLCLAKVTNQSRLLVVDCHYVRDHQESSDAGPPESDVGGEPIERLRSLLRMKLAPESLRFHILEKIPDTWPSSTNGGADIAAQPAERDRSGQALQQLAQLSQDLGLGY</sequence>
<keyword evidence="2" id="KW-1185">Reference proteome</keyword>
<protein>
    <submittedName>
        <fullName evidence="1">Uncharacterized protein</fullName>
    </submittedName>
</protein>
<dbReference type="OrthoDB" id="516979at2"/>